<gene>
    <name evidence="2" type="ORF">Ocin01_03013</name>
</gene>
<evidence type="ECO:0008006" key="4">
    <source>
        <dbReference type="Google" id="ProtNLM"/>
    </source>
</evidence>
<organism evidence="2 3">
    <name type="scientific">Orchesella cincta</name>
    <name type="common">Springtail</name>
    <name type="synonym">Podura cincta</name>
    <dbReference type="NCBI Taxonomy" id="48709"/>
    <lineage>
        <taxon>Eukaryota</taxon>
        <taxon>Metazoa</taxon>
        <taxon>Ecdysozoa</taxon>
        <taxon>Arthropoda</taxon>
        <taxon>Hexapoda</taxon>
        <taxon>Collembola</taxon>
        <taxon>Entomobryomorpha</taxon>
        <taxon>Entomobryoidea</taxon>
        <taxon>Orchesellidae</taxon>
        <taxon>Orchesellinae</taxon>
        <taxon>Orchesella</taxon>
    </lineage>
</organism>
<evidence type="ECO:0000313" key="2">
    <source>
        <dbReference type="EMBL" id="ODN03669.1"/>
    </source>
</evidence>
<proteinExistence type="predicted"/>
<evidence type="ECO:0000313" key="3">
    <source>
        <dbReference type="Proteomes" id="UP000094527"/>
    </source>
</evidence>
<feature type="region of interest" description="Disordered" evidence="1">
    <location>
        <begin position="27"/>
        <end position="59"/>
    </location>
</feature>
<keyword evidence="3" id="KW-1185">Reference proteome</keyword>
<dbReference type="AlphaFoldDB" id="A0A1D2NEK2"/>
<dbReference type="OrthoDB" id="10258062at2759"/>
<dbReference type="Proteomes" id="UP000094527">
    <property type="component" value="Unassembled WGS sequence"/>
</dbReference>
<accession>A0A1D2NEK2</accession>
<protein>
    <recommendedName>
        <fullName evidence="4">Telomere length regulation protein TEL2 homolog</fullName>
    </recommendedName>
</protein>
<evidence type="ECO:0000256" key="1">
    <source>
        <dbReference type="SAM" id="MobiDB-lite"/>
    </source>
</evidence>
<reference evidence="2 3" key="1">
    <citation type="journal article" date="2016" name="Genome Biol. Evol.">
        <title>Gene Family Evolution Reflects Adaptation to Soil Environmental Stressors in the Genome of the Collembolan Orchesella cincta.</title>
        <authorList>
            <person name="Faddeeva-Vakhrusheva A."/>
            <person name="Derks M.F."/>
            <person name="Anvar S.Y."/>
            <person name="Agamennone V."/>
            <person name="Suring W."/>
            <person name="Smit S."/>
            <person name="van Straalen N.M."/>
            <person name="Roelofs D."/>
        </authorList>
    </citation>
    <scope>NUCLEOTIDE SEQUENCE [LARGE SCALE GENOMIC DNA]</scope>
    <source>
        <tissue evidence="2">Mixed pool</tissue>
    </source>
</reference>
<dbReference type="OMA" id="NFYENGF"/>
<name>A0A1D2NEK2_ORCCI</name>
<sequence>MPLSEGSKSKVGLASLSATTAAAAETLWTKSKKSSKRVSSAPAVADGSSRTANNSKEVEVKKCNNAHTSSVVLSEAHPHQPADRQEFRRKFLEGLQFYCENSSLILNSDLPADLIEFVTANGFSVESLGIILELKKSSSALSAYVSKKEAASTVLGVKAAGDKQAREQNFSEISRRLLQHWMSADSCAEAFVSLSLVKTVTNSKRFWSHWAAYIAGDFSYSVDFWQECVEHWIILNKSPAVDVQSLYSASLAVAALARQMKLKLGDEEDRNKVIQYVAKLDPGKVLQNIIHSLESVNEDKRACGMALGQVVADLQAFSSSSSNNTTSEEIDPLKFECKSAMFVDIVNFYENGFKEDNDELIESETVHTAKSHHHVEVLDSDDDMEEGNEYDGFPEMKDEFVTEDAETVIDPRILTLRTRKRKIPMYFSEIVETLLESSKDEDEAEILRCIVVLKIPVLLSMKVSIDVQMAAKITRCLADMEDGKCLEIPVLFALYELFIKHPFEVADTIGHIVFDRNHYALGQRLMNLTRLTQIVMLSSKQLCYSCFRGKLRKHEKELRGIYPEFFAKYFEARIKLWVCNSCRKESTEIKEDQPPQQQAVSRPSSNETLTWRQIIDRRLEVKTRYLVTPKHKTPVVVPDEYSNKLLPIVWSCIANRLTSASGFYLDNDERIRSGNMHDMFIIKIFQYLARCIFGSSGSNCVYIAKIASHAGELITYFVRYEDAIVRRTVLSLLGVILSMGEGKSFIIEAFSMQGNLIDKVDALLDAEQDDENRKLLKYIQRFMAEATTVGLLSDLTQNTTKSPFSVL</sequence>
<comment type="caution">
    <text evidence="2">The sequence shown here is derived from an EMBL/GenBank/DDBJ whole genome shotgun (WGS) entry which is preliminary data.</text>
</comment>
<dbReference type="EMBL" id="LJIJ01000067">
    <property type="protein sequence ID" value="ODN03669.1"/>
    <property type="molecule type" value="Genomic_DNA"/>
</dbReference>